<evidence type="ECO:0000313" key="2">
    <source>
        <dbReference type="Proteomes" id="UP000184389"/>
    </source>
</evidence>
<name>A0A1M5TYH7_9FIRM</name>
<accession>A0A1M5TYH7</accession>
<evidence type="ECO:0000313" key="1">
    <source>
        <dbReference type="EMBL" id="SHH55885.1"/>
    </source>
</evidence>
<sequence length="113" mass="13328">MFKKLYPIAAENGVDTVFYWDMTYGEIIEAIESNQRKTKLAMQFQANIAYQLGSLIGIAFNDPKKYPTSAKEVFPSLFEEEIEEEPKQQDWQIMKERIEKYNTYLKQKRGETD</sequence>
<gene>
    <name evidence="1" type="ORF">SAMN02745180_00473</name>
</gene>
<proteinExistence type="predicted"/>
<dbReference type="Proteomes" id="UP000184389">
    <property type="component" value="Unassembled WGS sequence"/>
</dbReference>
<dbReference type="AlphaFoldDB" id="A0A1M5TYH7"/>
<dbReference type="EMBL" id="FQXR01000003">
    <property type="protein sequence ID" value="SHH55885.1"/>
    <property type="molecule type" value="Genomic_DNA"/>
</dbReference>
<reference evidence="1 2" key="1">
    <citation type="submission" date="2016-11" db="EMBL/GenBank/DDBJ databases">
        <authorList>
            <person name="Jaros S."/>
            <person name="Januszkiewicz K."/>
            <person name="Wedrychowicz H."/>
        </authorList>
    </citation>
    <scope>NUCLEOTIDE SEQUENCE [LARGE SCALE GENOMIC DNA]</scope>
    <source>
        <strain evidence="1 2">DSM 13106</strain>
    </source>
</reference>
<organism evidence="1 2">
    <name type="scientific">Sporanaerobacter acetigenes DSM 13106</name>
    <dbReference type="NCBI Taxonomy" id="1123281"/>
    <lineage>
        <taxon>Bacteria</taxon>
        <taxon>Bacillati</taxon>
        <taxon>Bacillota</taxon>
        <taxon>Tissierellia</taxon>
        <taxon>Tissierellales</taxon>
        <taxon>Sporanaerobacteraceae</taxon>
        <taxon>Sporanaerobacter</taxon>
    </lineage>
</organism>
<keyword evidence="2" id="KW-1185">Reference proteome</keyword>
<dbReference type="STRING" id="1123281.SAMN02745180_00473"/>
<dbReference type="OrthoDB" id="2989633at2"/>
<protein>
    <submittedName>
        <fullName evidence="1">Uncharacterized protein</fullName>
    </submittedName>
</protein>
<dbReference type="RefSeq" id="WP_072743049.1">
    <property type="nucleotide sequence ID" value="NZ_FQXR01000003.1"/>
</dbReference>